<keyword evidence="3" id="KW-1185">Reference proteome</keyword>
<dbReference type="Gene3D" id="1.20.5.340">
    <property type="match status" value="1"/>
</dbReference>
<dbReference type="OrthoDB" id="5520550at2"/>
<dbReference type="Proteomes" id="UP000011682">
    <property type="component" value="Unassembled WGS sequence"/>
</dbReference>
<feature type="coiled-coil region" evidence="1">
    <location>
        <begin position="24"/>
        <end position="129"/>
    </location>
</feature>
<proteinExistence type="predicted"/>
<comment type="caution">
    <text evidence="2">The sequence shown here is derived from an EMBL/GenBank/DDBJ whole genome shotgun (WGS) entry which is preliminary data.</text>
</comment>
<name>S9P8F8_CYSF2</name>
<gene>
    <name evidence="2" type="ORF">D187_003994</name>
</gene>
<evidence type="ECO:0000256" key="1">
    <source>
        <dbReference type="SAM" id="Coils"/>
    </source>
</evidence>
<organism evidence="2 3">
    <name type="scientific">Cystobacter fuscus (strain ATCC 25194 / DSM 2262 / NBRC 100088 / M29)</name>
    <dbReference type="NCBI Taxonomy" id="1242864"/>
    <lineage>
        <taxon>Bacteria</taxon>
        <taxon>Pseudomonadati</taxon>
        <taxon>Myxococcota</taxon>
        <taxon>Myxococcia</taxon>
        <taxon>Myxococcales</taxon>
        <taxon>Cystobacterineae</taxon>
        <taxon>Archangiaceae</taxon>
        <taxon>Cystobacter</taxon>
    </lineage>
</organism>
<accession>S9P8F8</accession>
<evidence type="ECO:0000313" key="3">
    <source>
        <dbReference type="Proteomes" id="UP000011682"/>
    </source>
</evidence>
<evidence type="ECO:0000313" key="2">
    <source>
        <dbReference type="EMBL" id="EPX58522.1"/>
    </source>
</evidence>
<dbReference type="eggNOG" id="COG1196">
    <property type="taxonomic scope" value="Bacteria"/>
</dbReference>
<dbReference type="RefSeq" id="WP_002628018.1">
    <property type="nucleotide sequence ID" value="NZ_ANAH02000024.1"/>
</dbReference>
<dbReference type="Gene3D" id="1.20.5.190">
    <property type="match status" value="1"/>
</dbReference>
<dbReference type="SUPFAM" id="SSF57997">
    <property type="entry name" value="Tropomyosin"/>
    <property type="match status" value="1"/>
</dbReference>
<keyword evidence="1" id="KW-0175">Coiled coil</keyword>
<dbReference type="AlphaFoldDB" id="S9P8F8"/>
<protein>
    <submittedName>
        <fullName evidence="2">Uncharacterized protein</fullName>
    </submittedName>
</protein>
<reference evidence="2" key="1">
    <citation type="submission" date="2013-05" db="EMBL/GenBank/DDBJ databases">
        <title>Genome assembly of Cystobacter fuscus DSM 2262.</title>
        <authorList>
            <person name="Sharma G."/>
            <person name="Khatri I."/>
            <person name="Kaur C."/>
            <person name="Mayilraj S."/>
            <person name="Subramanian S."/>
        </authorList>
    </citation>
    <scope>NUCLEOTIDE SEQUENCE [LARGE SCALE GENOMIC DNA]</scope>
    <source>
        <strain evidence="2">DSM 2262</strain>
    </source>
</reference>
<sequence length="157" mass="18066">MVETMGDALGLQILRAVQELGTRMERVEVQVNHLSTRVDALTERVDRLEARMDRLEAQVNHLNTRVDALTARMDGLSARMDKQEKWMDRLGAEFVVFREDVRGDLRQWRAEMQEEHRRLKKRVEVTSTTVVLMASVLRGPTEFSGELEAHLSELHAG</sequence>
<dbReference type="EMBL" id="ANAH02000024">
    <property type="protein sequence ID" value="EPX58522.1"/>
    <property type="molecule type" value="Genomic_DNA"/>
</dbReference>